<dbReference type="Proteomes" id="UP000313231">
    <property type="component" value="Unassembled WGS sequence"/>
</dbReference>
<dbReference type="InterPro" id="IPR050204">
    <property type="entry name" value="AraC_XylS_family_regulators"/>
</dbReference>
<organism evidence="6 7">
    <name type="scientific">Nocardioides albidus</name>
    <dbReference type="NCBI Taxonomy" id="1517589"/>
    <lineage>
        <taxon>Bacteria</taxon>
        <taxon>Bacillati</taxon>
        <taxon>Actinomycetota</taxon>
        <taxon>Actinomycetes</taxon>
        <taxon>Propionibacteriales</taxon>
        <taxon>Nocardioidaceae</taxon>
        <taxon>Nocardioides</taxon>
    </lineage>
</organism>
<feature type="domain" description="HTH araC/xylS-type" evidence="5">
    <location>
        <begin position="238"/>
        <end position="340"/>
    </location>
</feature>
<dbReference type="PRINTS" id="PR00032">
    <property type="entry name" value="HTHARAC"/>
</dbReference>
<dbReference type="InterPro" id="IPR014710">
    <property type="entry name" value="RmlC-like_jellyroll"/>
</dbReference>
<evidence type="ECO:0000256" key="2">
    <source>
        <dbReference type="ARBA" id="ARBA00023125"/>
    </source>
</evidence>
<feature type="region of interest" description="Disordered" evidence="4">
    <location>
        <begin position="333"/>
        <end position="355"/>
    </location>
</feature>
<dbReference type="PROSITE" id="PS01124">
    <property type="entry name" value="HTH_ARAC_FAMILY_2"/>
    <property type="match status" value="1"/>
</dbReference>
<keyword evidence="7" id="KW-1185">Reference proteome</keyword>
<dbReference type="AlphaFoldDB" id="A0A5C4WJA2"/>
<dbReference type="InterPro" id="IPR009057">
    <property type="entry name" value="Homeodomain-like_sf"/>
</dbReference>
<dbReference type="Gene3D" id="2.60.120.10">
    <property type="entry name" value="Jelly Rolls"/>
    <property type="match status" value="1"/>
</dbReference>
<protein>
    <submittedName>
        <fullName evidence="6">AraC family transcriptional regulator</fullName>
    </submittedName>
</protein>
<keyword evidence="1" id="KW-0805">Transcription regulation</keyword>
<keyword evidence="3" id="KW-0804">Transcription</keyword>
<keyword evidence="2" id="KW-0238">DNA-binding</keyword>
<reference evidence="6 7" key="1">
    <citation type="journal article" date="2016" name="Int. J. Syst. Evol. Microbiol.">
        <title>Nocardioides albidus sp. nov., an actinobacterium isolated from garden soil.</title>
        <authorList>
            <person name="Singh H."/>
            <person name="Du J."/>
            <person name="Trinh H."/>
            <person name="Won K."/>
            <person name="Yang J.E."/>
            <person name="Yin C."/>
            <person name="Kook M."/>
            <person name="Yi T.H."/>
        </authorList>
    </citation>
    <scope>NUCLEOTIDE SEQUENCE [LARGE SCALE GENOMIC DNA]</scope>
    <source>
        <strain evidence="6 7">CCTCC AB 2015297</strain>
    </source>
</reference>
<gene>
    <name evidence="6" type="ORF">FHP29_02395</name>
</gene>
<evidence type="ECO:0000256" key="4">
    <source>
        <dbReference type="SAM" id="MobiDB-lite"/>
    </source>
</evidence>
<dbReference type="InterPro" id="IPR020449">
    <property type="entry name" value="Tscrpt_reg_AraC-type_HTH"/>
</dbReference>
<evidence type="ECO:0000256" key="3">
    <source>
        <dbReference type="ARBA" id="ARBA00023163"/>
    </source>
</evidence>
<dbReference type="OrthoDB" id="241790at2"/>
<evidence type="ECO:0000256" key="1">
    <source>
        <dbReference type="ARBA" id="ARBA00023015"/>
    </source>
</evidence>
<comment type="caution">
    <text evidence="6">The sequence shown here is derived from an EMBL/GenBank/DDBJ whole genome shotgun (WGS) entry which is preliminary data.</text>
</comment>
<dbReference type="Pfam" id="PF12852">
    <property type="entry name" value="Cupin_6"/>
    <property type="match status" value="1"/>
</dbReference>
<dbReference type="InterPro" id="IPR032783">
    <property type="entry name" value="AraC_lig"/>
</dbReference>
<proteinExistence type="predicted"/>
<dbReference type="EMBL" id="VDMP01000014">
    <property type="protein sequence ID" value="TNM48163.1"/>
    <property type="molecule type" value="Genomic_DNA"/>
</dbReference>
<sequence>MSVTLRLVARSPVDHDRAPEVPDQDPTDALGSALDDLQVGGAIFLRAHYSEGWAFRSVPNADMGALLAPEARRIVPFHVVDAGRCWIEVSDERYWAEAGDVIVLPYGDRHRMGGTQDAVVVDVGGLVPQPPWTRMPFIEHGQGGALTHIVCGYITCDDPLFDAELGALAPVIVVRPEGAAAQWVRASVDFALQRTGLVDDAHAETPAQLVRLLLIEVLRLHLASVPAADRGFVRALHDPVVAPAMAEIHRAPEVRWTVRTLAAASNVSPSLLDDRFRSVLGMPPIRYLTSWRMHRAQHLLSTTDLGVASIARRVGYESEEAFSRAFKRKHGVAPSRWRGARPRRTPGIGSGNPGH</sequence>
<dbReference type="Pfam" id="PF12833">
    <property type="entry name" value="HTH_18"/>
    <property type="match status" value="1"/>
</dbReference>
<dbReference type="InterPro" id="IPR018062">
    <property type="entry name" value="HTH_AraC-typ_CS"/>
</dbReference>
<dbReference type="GO" id="GO:0003700">
    <property type="term" value="F:DNA-binding transcription factor activity"/>
    <property type="evidence" value="ECO:0007669"/>
    <property type="project" value="InterPro"/>
</dbReference>
<dbReference type="Gene3D" id="1.10.10.60">
    <property type="entry name" value="Homeodomain-like"/>
    <property type="match status" value="2"/>
</dbReference>
<dbReference type="InterPro" id="IPR018060">
    <property type="entry name" value="HTH_AraC"/>
</dbReference>
<dbReference type="SMART" id="SM00342">
    <property type="entry name" value="HTH_ARAC"/>
    <property type="match status" value="1"/>
</dbReference>
<dbReference type="PANTHER" id="PTHR46796:SF7">
    <property type="entry name" value="ARAC FAMILY TRANSCRIPTIONAL REGULATOR"/>
    <property type="match status" value="1"/>
</dbReference>
<dbReference type="SUPFAM" id="SSF51182">
    <property type="entry name" value="RmlC-like cupins"/>
    <property type="match status" value="1"/>
</dbReference>
<evidence type="ECO:0000313" key="7">
    <source>
        <dbReference type="Proteomes" id="UP000313231"/>
    </source>
</evidence>
<dbReference type="SUPFAM" id="SSF46689">
    <property type="entry name" value="Homeodomain-like"/>
    <property type="match status" value="2"/>
</dbReference>
<evidence type="ECO:0000313" key="6">
    <source>
        <dbReference type="EMBL" id="TNM48163.1"/>
    </source>
</evidence>
<name>A0A5C4WJA2_9ACTN</name>
<evidence type="ECO:0000259" key="5">
    <source>
        <dbReference type="PROSITE" id="PS01124"/>
    </source>
</evidence>
<accession>A0A5C4WJA2</accession>
<dbReference type="GO" id="GO:0043565">
    <property type="term" value="F:sequence-specific DNA binding"/>
    <property type="evidence" value="ECO:0007669"/>
    <property type="project" value="InterPro"/>
</dbReference>
<dbReference type="PROSITE" id="PS00041">
    <property type="entry name" value="HTH_ARAC_FAMILY_1"/>
    <property type="match status" value="1"/>
</dbReference>
<dbReference type="PANTHER" id="PTHR46796">
    <property type="entry name" value="HTH-TYPE TRANSCRIPTIONAL ACTIVATOR RHAS-RELATED"/>
    <property type="match status" value="1"/>
</dbReference>
<dbReference type="InterPro" id="IPR011051">
    <property type="entry name" value="RmlC_Cupin_sf"/>
</dbReference>